<keyword evidence="8 10" id="KW-0067">ATP-binding</keyword>
<dbReference type="InterPro" id="IPR021810">
    <property type="entry name" value="T1RH-like_C"/>
</dbReference>
<comment type="subunit">
    <text evidence="10">The type I restriction/modification system is composed of three polypeptides R, M and S.</text>
</comment>
<dbReference type="GO" id="GO:0009035">
    <property type="term" value="F:type I site-specific deoxyribonuclease activity"/>
    <property type="evidence" value="ECO:0007669"/>
    <property type="project" value="UniProtKB-EC"/>
</dbReference>
<dbReference type="InterPro" id="IPR027417">
    <property type="entry name" value="P-loop_NTPase"/>
</dbReference>
<comment type="similarity">
    <text evidence="2 10">Belongs to the HsdR family.</text>
</comment>
<comment type="function">
    <text evidence="10">Subunit R is required for both nuclease and ATPase activities, but not for modification.</text>
</comment>
<dbReference type="Pfam" id="PF04313">
    <property type="entry name" value="HSDR_N"/>
    <property type="match status" value="1"/>
</dbReference>
<evidence type="ECO:0000259" key="12">
    <source>
        <dbReference type="PROSITE" id="PS51372"/>
    </source>
</evidence>
<keyword evidence="5 10" id="KW-0680">Restriction system</keyword>
<dbReference type="Gene3D" id="3.40.50.300">
    <property type="entry name" value="P-loop containing nucleotide triphosphate hydrolases"/>
    <property type="match status" value="2"/>
</dbReference>
<evidence type="ECO:0000256" key="1">
    <source>
        <dbReference type="ARBA" id="ARBA00000851"/>
    </source>
</evidence>
<keyword evidence="3" id="KW-0540">Nuclease</keyword>
<comment type="catalytic activity">
    <reaction evidence="1 10">
        <text>Endonucleolytic cleavage of DNA to give random double-stranded fragments with terminal 5'-phosphates, ATP is simultaneously hydrolyzed.</text>
        <dbReference type="EC" id="3.1.21.3"/>
    </reaction>
</comment>
<dbReference type="PROSITE" id="PS51372">
    <property type="entry name" value="PRD_2"/>
    <property type="match status" value="1"/>
</dbReference>
<evidence type="ECO:0000256" key="6">
    <source>
        <dbReference type="ARBA" id="ARBA00022759"/>
    </source>
</evidence>
<dbReference type="RefSeq" id="WP_013908967.1">
    <property type="nucleotide sequence ID" value="NC_015682.1"/>
</dbReference>
<dbReference type="InterPro" id="IPR014001">
    <property type="entry name" value="Helicase_ATP-bd"/>
</dbReference>
<dbReference type="AlphaFoldDB" id="F8C2H7"/>
<protein>
    <recommendedName>
        <fullName evidence="10">Type I restriction enzyme endonuclease subunit</fullName>
        <shortName evidence="10">R protein</shortName>
        <ecNumber evidence="10">3.1.21.3</ecNumber>
    </recommendedName>
</protein>
<dbReference type="InterPro" id="IPR040980">
    <property type="entry name" value="SWI2_SNF2"/>
</dbReference>
<reference evidence="13 14" key="1">
    <citation type="journal article" date="2013" name="Genome Announc.">
        <title>Complete genome sequence of the hyperthermophilic sulfate-reducing bacterium Thermodesulfobacterium geofontis OPF15T.</title>
        <authorList>
            <person name="Elkins J.G."/>
            <person name="Hamilton-Brehm S.D."/>
            <person name="Lucas S."/>
            <person name="Han J."/>
            <person name="Lapidus A."/>
            <person name="Cheng J.F."/>
            <person name="Goodwin L.A."/>
            <person name="Pitluck S."/>
            <person name="Peters L."/>
            <person name="Mikhailova N."/>
            <person name="Davenport K.W."/>
            <person name="Detter J.C."/>
            <person name="Han C.S."/>
            <person name="Tapia R."/>
            <person name="Land M.L."/>
            <person name="Hauser L."/>
            <person name="Kyrpides N.C."/>
            <person name="Ivanova N.N."/>
            <person name="Pagani I."/>
            <person name="Bruce D."/>
            <person name="Woyke T."/>
            <person name="Cottingham R.W."/>
        </authorList>
    </citation>
    <scope>NUCLEOTIDE SEQUENCE [LARGE SCALE GENOMIC DNA]</scope>
    <source>
        <strain evidence="13 14">OPF15</strain>
    </source>
</reference>
<dbReference type="Gene3D" id="3.90.1570.50">
    <property type="match status" value="1"/>
</dbReference>
<dbReference type="EMBL" id="CP002829">
    <property type="protein sequence ID" value="AEH22267.1"/>
    <property type="molecule type" value="Genomic_DNA"/>
</dbReference>
<evidence type="ECO:0000256" key="3">
    <source>
        <dbReference type="ARBA" id="ARBA00022722"/>
    </source>
</evidence>
<dbReference type="SUPFAM" id="SSF52540">
    <property type="entry name" value="P-loop containing nucleoside triphosphate hydrolases"/>
    <property type="match status" value="2"/>
</dbReference>
<dbReference type="STRING" id="795359.TOPB45_0151"/>
<evidence type="ECO:0000256" key="4">
    <source>
        <dbReference type="ARBA" id="ARBA00022741"/>
    </source>
</evidence>
<name>F8C2H7_THEGP</name>
<proteinExistence type="inferred from homology"/>
<keyword evidence="14" id="KW-1185">Reference proteome</keyword>
<keyword evidence="6" id="KW-0255">Endonuclease</keyword>
<dbReference type="Pfam" id="PF22679">
    <property type="entry name" value="T1R_D3-like"/>
    <property type="match status" value="1"/>
</dbReference>
<dbReference type="PROSITE" id="PS51192">
    <property type="entry name" value="HELICASE_ATP_BIND_1"/>
    <property type="match status" value="1"/>
</dbReference>
<dbReference type="GO" id="GO:0003677">
    <property type="term" value="F:DNA binding"/>
    <property type="evidence" value="ECO:0007669"/>
    <property type="project" value="UniProtKB-KW"/>
</dbReference>
<dbReference type="GO" id="GO:0005524">
    <property type="term" value="F:ATP binding"/>
    <property type="evidence" value="ECO:0007669"/>
    <property type="project" value="UniProtKB-KW"/>
</dbReference>
<dbReference type="eggNOG" id="COG0610">
    <property type="taxonomic scope" value="Bacteria"/>
</dbReference>
<dbReference type="InterPro" id="IPR007409">
    <property type="entry name" value="Restrct_endonuc_type1_HsdR_N"/>
</dbReference>
<gene>
    <name evidence="13" type="ordered locus">TOPB45_0151</name>
</gene>
<dbReference type="Pfam" id="PF18766">
    <property type="entry name" value="SWI2_SNF2"/>
    <property type="match status" value="1"/>
</dbReference>
<dbReference type="InterPro" id="IPR004473">
    <property type="entry name" value="Restrct_endonuc_typeI_HsdR"/>
</dbReference>
<dbReference type="InterPro" id="IPR011608">
    <property type="entry name" value="PRD"/>
</dbReference>
<organism evidence="13 14">
    <name type="scientific">Thermodesulfobacterium geofontis (strain OPF15)</name>
    <dbReference type="NCBI Taxonomy" id="795359"/>
    <lineage>
        <taxon>Bacteria</taxon>
        <taxon>Pseudomonadati</taxon>
        <taxon>Thermodesulfobacteriota</taxon>
        <taxon>Thermodesulfobacteria</taxon>
        <taxon>Thermodesulfobacteriales</taxon>
        <taxon>Thermodesulfobacteriaceae</taxon>
        <taxon>Thermodesulfobacterium</taxon>
    </lineage>
</organism>
<evidence type="ECO:0000256" key="8">
    <source>
        <dbReference type="ARBA" id="ARBA00022840"/>
    </source>
</evidence>
<dbReference type="OrthoDB" id="9758243at2"/>
<evidence type="ECO:0000256" key="5">
    <source>
        <dbReference type="ARBA" id="ARBA00022747"/>
    </source>
</evidence>
<dbReference type="GO" id="GO:0006355">
    <property type="term" value="P:regulation of DNA-templated transcription"/>
    <property type="evidence" value="ECO:0007669"/>
    <property type="project" value="InterPro"/>
</dbReference>
<evidence type="ECO:0000256" key="7">
    <source>
        <dbReference type="ARBA" id="ARBA00022801"/>
    </source>
</evidence>
<dbReference type="HOGENOM" id="CLU_005762_1_0_0"/>
<dbReference type="InterPro" id="IPR051268">
    <property type="entry name" value="Type-I_R_enzyme_R_subunit"/>
</dbReference>
<dbReference type="KEGG" id="top:TOPB45_0151"/>
<dbReference type="NCBIfam" id="TIGR00348">
    <property type="entry name" value="hsdR"/>
    <property type="match status" value="1"/>
</dbReference>
<dbReference type="SMART" id="SM00487">
    <property type="entry name" value="DEXDc"/>
    <property type="match status" value="1"/>
</dbReference>
<dbReference type="PANTHER" id="PTHR30195:SF15">
    <property type="entry name" value="TYPE I RESTRICTION ENZYME HINDI ENDONUCLEASE SUBUNIT"/>
    <property type="match status" value="1"/>
</dbReference>
<evidence type="ECO:0000256" key="2">
    <source>
        <dbReference type="ARBA" id="ARBA00008598"/>
    </source>
</evidence>
<dbReference type="REBASE" id="36580">
    <property type="entry name" value="TgeOPF15ORF145P"/>
</dbReference>
<dbReference type="InterPro" id="IPR055180">
    <property type="entry name" value="HsdR_RecA-like_helicase_dom_2"/>
</dbReference>
<dbReference type="Proteomes" id="UP000006583">
    <property type="component" value="Chromosome"/>
</dbReference>
<keyword evidence="9 10" id="KW-0238">DNA-binding</keyword>
<dbReference type="GO" id="GO:0009307">
    <property type="term" value="P:DNA restriction-modification system"/>
    <property type="evidence" value="ECO:0007669"/>
    <property type="project" value="UniProtKB-KW"/>
</dbReference>
<evidence type="ECO:0000313" key="13">
    <source>
        <dbReference type="EMBL" id="AEH22267.1"/>
    </source>
</evidence>
<feature type="domain" description="PRD" evidence="12">
    <location>
        <begin position="836"/>
        <end position="949"/>
    </location>
</feature>
<keyword evidence="7 10" id="KW-0378">Hydrolase</keyword>
<evidence type="ECO:0000259" key="11">
    <source>
        <dbReference type="PROSITE" id="PS51192"/>
    </source>
</evidence>
<dbReference type="PATRIC" id="fig|795359.3.peg.150"/>
<accession>F8C2H7</accession>
<dbReference type="CDD" id="cd22332">
    <property type="entry name" value="HsdR_N"/>
    <property type="match status" value="1"/>
</dbReference>
<evidence type="ECO:0000313" key="14">
    <source>
        <dbReference type="Proteomes" id="UP000006583"/>
    </source>
</evidence>
<dbReference type="CDD" id="cd18800">
    <property type="entry name" value="SF2_C_EcoR124I-like"/>
    <property type="match status" value="1"/>
</dbReference>
<evidence type="ECO:0000256" key="10">
    <source>
        <dbReference type="RuleBase" id="RU364115"/>
    </source>
</evidence>
<dbReference type="EC" id="3.1.21.3" evidence="10"/>
<keyword evidence="4 10" id="KW-0547">Nucleotide-binding</keyword>
<dbReference type="Pfam" id="PF11867">
    <property type="entry name" value="T1RH-like_C"/>
    <property type="match status" value="1"/>
</dbReference>
<dbReference type="PANTHER" id="PTHR30195">
    <property type="entry name" value="TYPE I SITE-SPECIFIC DEOXYRIBONUCLEASE PROTEIN SUBUNIT M AND R"/>
    <property type="match status" value="1"/>
</dbReference>
<feature type="domain" description="Helicase ATP-binding" evidence="11">
    <location>
        <begin position="304"/>
        <end position="466"/>
    </location>
</feature>
<sequence length="1018" mass="119379">MPYLTENYLVEKPAINWFQDIGYSYVHGSYLIPDAGERESYRHCILKRRFLNAIQRLNPWLTNTLAEEVYKRVIELDHPDFIIKGKLFYDLLTNGVKLTFKEGKEERTKIVKLIDFESIENNDFLIANQFKVEYQYEREQYKIPDLVVFINGIPIAVFELKSLNAEETAKDAFLDHQRKIKDIPQLYVYSQIIVASDGYETKYGSPTSDWERFFVWEGMLSDDDVEVEEIADGYYKYIYNGKEITSLELLIKGLFRKEHILEFINDFVFYEKDGETYKKKIAGYHQFYTVKKAIQRTIDCVLYGKTPEEKRIGVVWHTQGSGKSLTMLFYAKKALKVKELENPLLIFITDRRELDEQLYKLFSQFSNAKQAESIKDLQETIRTIEGSIIFTTIQKFGKRKAEEYPFLTERKNIIVIADEAHRSQYRELAQNLRKAIPNASFMGFTATPIELQDRDTYLVFGEPISVYPMDKALRHKIIVPIYYEPRLAELHLTNEFIDEEFEELSEGLEPELKEHLKKKYARLEELILNQERLEKIAKDIVEHFNKRVETLEGKGMIVVISRKVAVELYKAIKKIPNAPSIEVVISGNKQRDPEDYHPFIRKEKDLEDLLNNFKNPEKDPKIVIVVDMLLTGFDVPCLHTMYFDKPMKNHSLIQAIARVNRVFKDKPAGLIVDYIGIADDLRKSLSQYTLSAINQVLTNINEVIDVLKEKYDIVSSMFYGLNYQNWKRLKPEELAQLTVTAYNLLHSEDLKKKFIKNYLALKKAYALASPHLETIKIKDDIMFFEMIKKMIVKYSSTSRKEISRELEYEISQLISRSISAEEPVDIFSLIKKDKPDISILNEELLSKIANLAQKNYAVDLLMKLIKDEIKTRIRINPYRYKSLYERLQKLIEMYNIKLISTVDVINELIEIAKEIKKKLNEGKELDLTEEELAFYDMLLKEGVFRNKEEIIYVVKEIKKTIGTFVKIVDWNKKETLRARIKVAIKEILAKVLEMRVGYEKINKITSEIYEQIEMLHAA</sequence>
<evidence type="ECO:0000256" key="9">
    <source>
        <dbReference type="ARBA" id="ARBA00023125"/>
    </source>
</evidence>
<dbReference type="CDD" id="cd18030">
    <property type="entry name" value="DEXHc_RE_I_HsdR"/>
    <property type="match status" value="1"/>
</dbReference>